<feature type="compositionally biased region" description="Basic and acidic residues" evidence="8">
    <location>
        <begin position="1003"/>
        <end position="1021"/>
    </location>
</feature>
<feature type="compositionally biased region" description="Acidic residues" evidence="8">
    <location>
        <begin position="1373"/>
        <end position="1385"/>
    </location>
</feature>
<feature type="region of interest" description="Disordered" evidence="8">
    <location>
        <begin position="985"/>
        <end position="1027"/>
    </location>
</feature>
<dbReference type="OrthoDB" id="377733at2759"/>
<dbReference type="SFLD" id="SFLDF00027">
    <property type="entry name" value="p-type_atpase"/>
    <property type="match status" value="1"/>
</dbReference>
<feature type="transmembrane region" description="Helical" evidence="9">
    <location>
        <begin position="1138"/>
        <end position="1159"/>
    </location>
</feature>
<evidence type="ECO:0000256" key="4">
    <source>
        <dbReference type="ARBA" id="ARBA00022842"/>
    </source>
</evidence>
<accession>A0A1Y1VHW0</accession>
<gene>
    <name evidence="13" type="ORF">BCR36DRAFT_345782</name>
</gene>
<evidence type="ECO:0000313" key="13">
    <source>
        <dbReference type="EMBL" id="ORX56554.1"/>
    </source>
</evidence>
<feature type="transmembrane region" description="Helical" evidence="9">
    <location>
        <begin position="1259"/>
        <end position="1280"/>
    </location>
</feature>
<dbReference type="GO" id="GO:0005886">
    <property type="term" value="C:plasma membrane"/>
    <property type="evidence" value="ECO:0007669"/>
    <property type="project" value="TreeGrafter"/>
</dbReference>
<dbReference type="InterPro" id="IPR023214">
    <property type="entry name" value="HAD_sf"/>
</dbReference>
<dbReference type="Proteomes" id="UP000193719">
    <property type="component" value="Unassembled WGS sequence"/>
</dbReference>
<evidence type="ECO:0000256" key="7">
    <source>
        <dbReference type="ARBA" id="ARBA00023136"/>
    </source>
</evidence>
<sequence>MSNEEDIVNNKTDITNIGDIIDDNDAEAEFEESKDKIQLTIKTKGVEFQLPNTDKGISNMKAEPTIHDLSLYIDDSNLSLSPTIENMESEAVYEVTFPIPEEKLEKNSNYIRTTKYTIWTFLPLNLCSQFRRLYNIYFLCAAISTLTKYSALNPFTQIFPLLLVLSVTALKDGYEDYKRYLSDKETNNIKYSIFRNGYVDLIPSKDINCGDVVILQKGDKVPADLLLIGSSSEEGTCYIETSDLDGETNLKRRTALKQFSGIRSLDELLRVKCVIHCEQPNDNLTSFDGSISIEISKKTNKVDEKDAVPPLIATLAPPQPQTGLPRSASFFRRRKEISNLKKGVPFNMENMLLRGSILRNTDCIYGMVIYSGQNTKVYQNLKKTGMKFSKMEKKLNILILYIFVFNIIILSLTVIMDFIQTKNDCEAFHIDSPTTNMTAYYENDLPISGISQPALIDSPHDLWYIATKPYLEKPDTNYPAMVISSILSYFALYTYVIPISLFVSLEIVRFLQAFGMEKDKKMMGKQEIQQNLENSDDKSKVVRHLDKDPNLLSSRASIYRSVHKKTEKKVQIKNLNMIVNNSNLNEELGTVEYIFSDKTGTLTRNDMQLSKWFVAGKIFERIPAQKSLLERFENPECSQDEKTMIREFCRAVAMCNETIPSFEPKTYEIIYESQSPDESALVYGIKTEGVSLIERNRTSVSIGMWGSESASNIRNQVEETYRILNVFEFNSDRKRMSVILRRPDNRIVLYCKGADDIMFGRLSDDSQVNDPNFIKGTRDALKVFSQDGLRVLLVATKELTEEEYEEFNNEYITANQNITNRAVVVEEVVSGIESNLKLLGATAIEDRLQDRVPETIDYILKSGIRFWLLTGDKQETAINIGTSSKLLSEDFNMMILNATSESECDRKLDNFIKTFKDNNSWGIDHTPEESINKGIKKYLNKLTKKGKQQVLDAKEKQRLEKMWEKNALIVDGGTLSFIFGSTTEAEEEAQNKNPKNKIAPAKSENKDEEKKECKDDEENHPNKTSTFKYDQNVMTSMQRKFLEIGTRCHSVICCRVTPIQKARVVKLVKIHLKKTTLAIGDGANDVSMIKAADVGIGIMGKEGAQAVKASDYAFKEFKFLKRLIFIHGHYNYIRITKILLYSFYKNIVLIIPQILWGFYTYWSGTMVYEEMFLTAYNVLMTSIPGPVLACLERDLPTSAIYSNPPLYLETLKGKYWNKKLFLHWFLLAIYQGFMSFYMPFFSFNDSIFKSDGKSFVNNYWGQCYIIETIVLLTVLIKAIMVTEWLTLITFIGIGVMLLFHILIMIGVNFIYYSSEGSIFLIFKAPEIILLILFMLVVNILPDFTILYYNKYIKPSDTQIVLENYKLKKKEPLNYEEDENSDDDSNSLDTVSSASSYQSCRESEMADGIQPRISISVEVQANH</sequence>
<dbReference type="GO" id="GO:0045332">
    <property type="term" value="P:phospholipid translocation"/>
    <property type="evidence" value="ECO:0007669"/>
    <property type="project" value="TreeGrafter"/>
</dbReference>
<dbReference type="PROSITE" id="PS00154">
    <property type="entry name" value="ATPASE_E1_E2"/>
    <property type="match status" value="1"/>
</dbReference>
<feature type="domain" description="P-type ATPase C-terminal" evidence="12">
    <location>
        <begin position="1107"/>
        <end position="1355"/>
    </location>
</feature>
<evidence type="ECO:0000256" key="2">
    <source>
        <dbReference type="ARBA" id="ARBA00022692"/>
    </source>
</evidence>
<dbReference type="InterPro" id="IPR001757">
    <property type="entry name" value="P_typ_ATPase"/>
</dbReference>
<evidence type="ECO:0000256" key="3">
    <source>
        <dbReference type="ARBA" id="ARBA00022723"/>
    </source>
</evidence>
<dbReference type="SUPFAM" id="SSF81653">
    <property type="entry name" value="Calcium ATPase, transduction domain A"/>
    <property type="match status" value="1"/>
</dbReference>
<dbReference type="Gene3D" id="2.70.150.10">
    <property type="entry name" value="Calcium-transporting ATPase, cytoplasmic transduction domain A"/>
    <property type="match status" value="1"/>
</dbReference>
<feature type="transmembrane region" description="Helical" evidence="9">
    <location>
        <begin position="1220"/>
        <end position="1239"/>
    </location>
</feature>
<dbReference type="InterPro" id="IPR023298">
    <property type="entry name" value="ATPase_P-typ_TM_dom_sf"/>
</dbReference>
<evidence type="ECO:0000256" key="8">
    <source>
        <dbReference type="SAM" id="MobiDB-lite"/>
    </source>
</evidence>
<proteinExistence type="predicted"/>
<dbReference type="Pfam" id="PF16212">
    <property type="entry name" value="PhoLip_ATPase_C"/>
    <property type="match status" value="1"/>
</dbReference>
<feature type="region of interest" description="Disordered" evidence="8">
    <location>
        <begin position="1373"/>
        <end position="1407"/>
    </location>
</feature>
<keyword evidence="14" id="KW-1185">Reference proteome</keyword>
<feature type="domain" description="P-type ATPase N-terminal" evidence="11">
    <location>
        <begin position="105"/>
        <end position="158"/>
    </location>
</feature>
<comment type="caution">
    <text evidence="13">The sequence shown here is derived from an EMBL/GenBank/DDBJ whole genome shotgun (WGS) entry which is preliminary data.</text>
</comment>
<dbReference type="InterPro" id="IPR032631">
    <property type="entry name" value="P-type_ATPase_N"/>
</dbReference>
<feature type="compositionally biased region" description="Low complexity" evidence="8">
    <location>
        <begin position="991"/>
        <end position="1002"/>
    </location>
</feature>
<keyword evidence="3" id="KW-0479">Metal-binding</keyword>
<keyword evidence="5" id="KW-1278">Translocase</keyword>
<evidence type="ECO:0000259" key="11">
    <source>
        <dbReference type="Pfam" id="PF16209"/>
    </source>
</evidence>
<dbReference type="SUPFAM" id="SSF56784">
    <property type="entry name" value="HAD-like"/>
    <property type="match status" value="1"/>
</dbReference>
<evidence type="ECO:0000256" key="6">
    <source>
        <dbReference type="ARBA" id="ARBA00022989"/>
    </source>
</evidence>
<keyword evidence="2 9" id="KW-0812">Transmembrane</keyword>
<evidence type="ECO:0000256" key="9">
    <source>
        <dbReference type="SAM" id="Phobius"/>
    </source>
</evidence>
<dbReference type="GO" id="GO:0005524">
    <property type="term" value="F:ATP binding"/>
    <property type="evidence" value="ECO:0007669"/>
    <property type="project" value="InterPro"/>
</dbReference>
<evidence type="ECO:0000256" key="1">
    <source>
        <dbReference type="ARBA" id="ARBA00004141"/>
    </source>
</evidence>
<dbReference type="InterPro" id="IPR018303">
    <property type="entry name" value="ATPase_P-typ_P_site"/>
</dbReference>
<organism evidence="13 14">
    <name type="scientific">Piromyces finnis</name>
    <dbReference type="NCBI Taxonomy" id="1754191"/>
    <lineage>
        <taxon>Eukaryota</taxon>
        <taxon>Fungi</taxon>
        <taxon>Fungi incertae sedis</taxon>
        <taxon>Chytridiomycota</taxon>
        <taxon>Chytridiomycota incertae sedis</taxon>
        <taxon>Neocallimastigomycetes</taxon>
        <taxon>Neocallimastigales</taxon>
        <taxon>Neocallimastigaceae</taxon>
        <taxon>Piromyces</taxon>
    </lineage>
</organism>
<dbReference type="SFLD" id="SFLDG00002">
    <property type="entry name" value="C1.7:_P-type_atpase_like"/>
    <property type="match status" value="1"/>
</dbReference>
<dbReference type="InterPro" id="IPR036412">
    <property type="entry name" value="HAD-like_sf"/>
</dbReference>
<name>A0A1Y1VHW0_9FUNG</name>
<dbReference type="SFLD" id="SFLDS00003">
    <property type="entry name" value="Haloacid_Dehalogenase"/>
    <property type="match status" value="1"/>
</dbReference>
<reference evidence="13 14" key="2">
    <citation type="submission" date="2016-08" db="EMBL/GenBank/DDBJ databases">
        <title>Pervasive Adenine N6-methylation of Active Genes in Fungi.</title>
        <authorList>
            <consortium name="DOE Joint Genome Institute"/>
            <person name="Mondo S.J."/>
            <person name="Dannebaum R.O."/>
            <person name="Kuo R.C."/>
            <person name="Labutti K."/>
            <person name="Haridas S."/>
            <person name="Kuo A."/>
            <person name="Salamov A."/>
            <person name="Ahrendt S.R."/>
            <person name="Lipzen A."/>
            <person name="Sullivan W."/>
            <person name="Andreopoulos W.B."/>
            <person name="Clum A."/>
            <person name="Lindquist E."/>
            <person name="Daum C."/>
            <person name="Ramamoorthy G.K."/>
            <person name="Gryganskyi A."/>
            <person name="Culley D."/>
            <person name="Magnuson J.K."/>
            <person name="James T.Y."/>
            <person name="O'Malley M.A."/>
            <person name="Stajich J.E."/>
            <person name="Spatafora J.W."/>
            <person name="Visel A."/>
            <person name="Grigoriev I.V."/>
        </authorList>
    </citation>
    <scope>NUCLEOTIDE SEQUENCE [LARGE SCALE GENOMIC DNA]</scope>
    <source>
        <strain evidence="14">finn</strain>
    </source>
</reference>
<keyword evidence="4" id="KW-0460">Magnesium</keyword>
<dbReference type="Gene3D" id="3.40.1110.10">
    <property type="entry name" value="Calcium-transporting ATPase, cytoplasmic domain N"/>
    <property type="match status" value="1"/>
</dbReference>
<dbReference type="Pfam" id="PF00122">
    <property type="entry name" value="E1-E2_ATPase"/>
    <property type="match status" value="1"/>
</dbReference>
<dbReference type="SUPFAM" id="SSF81660">
    <property type="entry name" value="Metal cation-transporting ATPase, ATP-binding domain N"/>
    <property type="match status" value="1"/>
</dbReference>
<dbReference type="GO" id="GO:0016887">
    <property type="term" value="F:ATP hydrolysis activity"/>
    <property type="evidence" value="ECO:0007669"/>
    <property type="project" value="InterPro"/>
</dbReference>
<feature type="transmembrane region" description="Helical" evidence="9">
    <location>
        <begin position="395"/>
        <end position="416"/>
    </location>
</feature>
<dbReference type="InterPro" id="IPR044492">
    <property type="entry name" value="P_typ_ATPase_HD_dom"/>
</dbReference>
<dbReference type="PANTHER" id="PTHR24092:SF218">
    <property type="entry name" value="PHOSPHOLIPID-TRANSPORTING ATPASE"/>
    <property type="match status" value="1"/>
</dbReference>
<dbReference type="InterPro" id="IPR008250">
    <property type="entry name" value="ATPase_P-typ_transduc_dom_A_sf"/>
</dbReference>
<feature type="transmembrane region" description="Helical" evidence="9">
    <location>
        <begin position="486"/>
        <end position="511"/>
    </location>
</feature>
<evidence type="ECO:0000259" key="10">
    <source>
        <dbReference type="Pfam" id="PF00122"/>
    </source>
</evidence>
<dbReference type="EMBL" id="MCFH01000007">
    <property type="protein sequence ID" value="ORX56554.1"/>
    <property type="molecule type" value="Genomic_DNA"/>
</dbReference>
<dbReference type="InterPro" id="IPR032630">
    <property type="entry name" value="P_typ_ATPase_c"/>
</dbReference>
<evidence type="ECO:0000256" key="5">
    <source>
        <dbReference type="ARBA" id="ARBA00022967"/>
    </source>
</evidence>
<reference evidence="13 14" key="1">
    <citation type="submission" date="2016-08" db="EMBL/GenBank/DDBJ databases">
        <title>Genomes of anaerobic fungi encode conserved fungal cellulosomes for biomass hydrolysis.</title>
        <authorList>
            <consortium name="DOE Joint Genome Institute"/>
            <person name="Haitjema C.H."/>
            <person name="Gilmore S.P."/>
            <person name="Henske J.K."/>
            <person name="Solomon K.V."/>
            <person name="De Groot R."/>
            <person name="Kuo A."/>
            <person name="Mondo S.J."/>
            <person name="Salamov A.A."/>
            <person name="Labutti K."/>
            <person name="Zhao Z."/>
            <person name="Chiniquy J."/>
            <person name="Barry K."/>
            <person name="Brewer H.M."/>
            <person name="Purvine S.O."/>
            <person name="Wright A.T."/>
            <person name="Boxma B."/>
            <person name="Van Alen T."/>
            <person name="Hackstein J.H."/>
            <person name="Baker S.E."/>
            <person name="Grigoriev I.V."/>
            <person name="O'Malley M.A."/>
        </authorList>
    </citation>
    <scope>NUCLEOTIDE SEQUENCE [LARGE SCALE GENOMIC DNA]</scope>
    <source>
        <strain evidence="14">finn</strain>
    </source>
</reference>
<keyword evidence="6 9" id="KW-1133">Transmembrane helix</keyword>
<dbReference type="Pfam" id="PF13246">
    <property type="entry name" value="Cation_ATPase"/>
    <property type="match status" value="1"/>
</dbReference>
<protein>
    <submittedName>
        <fullName evidence="13">Phospholipid-translocating P-type ATPase</fullName>
    </submittedName>
</protein>
<dbReference type="GO" id="GO:0140326">
    <property type="term" value="F:ATPase-coupled intramembrane lipid transporter activity"/>
    <property type="evidence" value="ECO:0007669"/>
    <property type="project" value="TreeGrafter"/>
</dbReference>
<dbReference type="STRING" id="1754191.A0A1Y1VHW0"/>
<keyword evidence="7 9" id="KW-0472">Membrane</keyword>
<dbReference type="Gene3D" id="3.40.50.1000">
    <property type="entry name" value="HAD superfamily/HAD-like"/>
    <property type="match status" value="1"/>
</dbReference>
<dbReference type="InterPro" id="IPR023299">
    <property type="entry name" value="ATPase_P-typ_cyto_dom_N"/>
</dbReference>
<dbReference type="PRINTS" id="PR00119">
    <property type="entry name" value="CATATPASE"/>
</dbReference>
<dbReference type="GO" id="GO:0046872">
    <property type="term" value="F:metal ion binding"/>
    <property type="evidence" value="ECO:0007669"/>
    <property type="project" value="UniProtKB-KW"/>
</dbReference>
<feature type="transmembrane region" description="Helical" evidence="9">
    <location>
        <begin position="1287"/>
        <end position="1312"/>
    </location>
</feature>
<dbReference type="PANTHER" id="PTHR24092">
    <property type="entry name" value="PROBABLE PHOSPHOLIPID-TRANSPORTING ATPASE"/>
    <property type="match status" value="1"/>
</dbReference>
<feature type="transmembrane region" description="Helical" evidence="9">
    <location>
        <begin position="1327"/>
        <end position="1348"/>
    </location>
</feature>
<comment type="subcellular location">
    <subcellularLocation>
        <location evidence="1">Membrane</location>
        <topology evidence="1">Multi-pass membrane protein</topology>
    </subcellularLocation>
</comment>
<dbReference type="SUPFAM" id="SSF81665">
    <property type="entry name" value="Calcium ATPase, transmembrane domain M"/>
    <property type="match status" value="1"/>
</dbReference>
<dbReference type="Pfam" id="PF16209">
    <property type="entry name" value="PhoLip_ATPase_N"/>
    <property type="match status" value="1"/>
</dbReference>
<evidence type="ECO:0000259" key="12">
    <source>
        <dbReference type="Pfam" id="PF16212"/>
    </source>
</evidence>
<evidence type="ECO:0000313" key="14">
    <source>
        <dbReference type="Proteomes" id="UP000193719"/>
    </source>
</evidence>
<feature type="domain" description="P-type ATPase A" evidence="10">
    <location>
        <begin position="192"/>
        <end position="250"/>
    </location>
</feature>
<dbReference type="NCBIfam" id="TIGR01494">
    <property type="entry name" value="ATPase_P-type"/>
    <property type="match status" value="1"/>
</dbReference>
<dbReference type="InterPro" id="IPR059000">
    <property type="entry name" value="ATPase_P-type_domA"/>
</dbReference>